<dbReference type="PANTHER" id="PTHR30290:SF9">
    <property type="entry name" value="OLIGOPEPTIDE-BINDING PROTEIN APPA"/>
    <property type="match status" value="1"/>
</dbReference>
<gene>
    <name evidence="7" type="ORF">K1718_00600</name>
</gene>
<evidence type="ECO:0000259" key="6">
    <source>
        <dbReference type="Pfam" id="PF00496"/>
    </source>
</evidence>
<protein>
    <submittedName>
        <fullName evidence="7">ABC transporter substrate-binding protein</fullName>
    </submittedName>
</protein>
<dbReference type="Pfam" id="PF00496">
    <property type="entry name" value="SBP_bac_5"/>
    <property type="match status" value="1"/>
</dbReference>
<dbReference type="Gene3D" id="3.10.105.10">
    <property type="entry name" value="Dipeptide-binding Protein, Domain 3"/>
    <property type="match status" value="1"/>
</dbReference>
<keyword evidence="3" id="KW-0813">Transport</keyword>
<dbReference type="InterPro" id="IPR039424">
    <property type="entry name" value="SBP_5"/>
</dbReference>
<evidence type="ECO:0000256" key="3">
    <source>
        <dbReference type="ARBA" id="ARBA00022448"/>
    </source>
</evidence>
<evidence type="ECO:0000313" key="7">
    <source>
        <dbReference type="EMBL" id="WFE89886.1"/>
    </source>
</evidence>
<feature type="signal peptide" evidence="5">
    <location>
        <begin position="1"/>
        <end position="26"/>
    </location>
</feature>
<feature type="chain" id="PRO_5046841281" evidence="5">
    <location>
        <begin position="27"/>
        <end position="506"/>
    </location>
</feature>
<comment type="subcellular location">
    <subcellularLocation>
        <location evidence="1">Periplasm</location>
    </subcellularLocation>
</comment>
<keyword evidence="4 5" id="KW-0732">Signal</keyword>
<evidence type="ECO:0000256" key="2">
    <source>
        <dbReference type="ARBA" id="ARBA00005695"/>
    </source>
</evidence>
<evidence type="ECO:0000256" key="5">
    <source>
        <dbReference type="SAM" id="SignalP"/>
    </source>
</evidence>
<dbReference type="Gene3D" id="3.90.76.10">
    <property type="entry name" value="Dipeptide-binding Protein, Domain 1"/>
    <property type="match status" value="1"/>
</dbReference>
<accession>A0ABY8F3U9</accession>
<organism evidence="7 8">
    <name type="scientific">Roseibium porphyridii</name>
    <dbReference type="NCBI Taxonomy" id="2866279"/>
    <lineage>
        <taxon>Bacteria</taxon>
        <taxon>Pseudomonadati</taxon>
        <taxon>Pseudomonadota</taxon>
        <taxon>Alphaproteobacteria</taxon>
        <taxon>Hyphomicrobiales</taxon>
        <taxon>Stappiaceae</taxon>
        <taxon>Roseibium</taxon>
    </lineage>
</organism>
<dbReference type="InterPro" id="IPR000914">
    <property type="entry name" value="SBP_5_dom"/>
</dbReference>
<proteinExistence type="inferred from homology"/>
<evidence type="ECO:0000313" key="8">
    <source>
        <dbReference type="Proteomes" id="UP001209803"/>
    </source>
</evidence>
<dbReference type="InterPro" id="IPR030678">
    <property type="entry name" value="Peptide/Ni-bd"/>
</dbReference>
<keyword evidence="8" id="KW-1185">Reference proteome</keyword>
<evidence type="ECO:0000256" key="1">
    <source>
        <dbReference type="ARBA" id="ARBA00004418"/>
    </source>
</evidence>
<reference evidence="7 8" key="1">
    <citation type="submission" date="2023-03" db="EMBL/GenBank/DDBJ databases">
        <title>Roseibium porphyridii sp. nov. and Roseibium rhodosorbium sp. nov. isolated from marine algae, Porphyridium cruentum and Rhodosorus marinus, respectively.</title>
        <authorList>
            <person name="Lee M.W."/>
            <person name="Choi B.J."/>
            <person name="Lee J.K."/>
            <person name="Choi D.G."/>
            <person name="Baek J.H."/>
            <person name="Bayburt H."/>
            <person name="Kim J.M."/>
            <person name="Han D.M."/>
            <person name="Kim K.H."/>
            <person name="Jeon C.O."/>
        </authorList>
    </citation>
    <scope>NUCLEOTIDE SEQUENCE [LARGE SCALE GENOMIC DNA]</scope>
    <source>
        <strain evidence="7 8">KMA01</strain>
    </source>
</reference>
<name>A0ABY8F3U9_9HYPH</name>
<dbReference type="CDD" id="cd08515">
    <property type="entry name" value="PBP2_NikA_DppA_OppA_like_10"/>
    <property type="match status" value="1"/>
</dbReference>
<dbReference type="RefSeq" id="WP_265680090.1">
    <property type="nucleotide sequence ID" value="NZ_CP120863.1"/>
</dbReference>
<comment type="similarity">
    <text evidence="2">Belongs to the bacterial solute-binding protein 5 family.</text>
</comment>
<dbReference type="PANTHER" id="PTHR30290">
    <property type="entry name" value="PERIPLASMIC BINDING COMPONENT OF ABC TRANSPORTER"/>
    <property type="match status" value="1"/>
</dbReference>
<dbReference type="PIRSF" id="PIRSF002741">
    <property type="entry name" value="MppA"/>
    <property type="match status" value="1"/>
</dbReference>
<dbReference type="SUPFAM" id="SSF53850">
    <property type="entry name" value="Periplasmic binding protein-like II"/>
    <property type="match status" value="1"/>
</dbReference>
<dbReference type="Proteomes" id="UP001209803">
    <property type="component" value="Chromosome"/>
</dbReference>
<sequence length="506" mass="55667">MRITRLSGLVALVSAAALGLADPAFAGKAENTLNVAFAAEPEPLDTYKIAGREGLILARHIYDGLLYKDLDTGEFKPALAESWEFTGPLTMEFDLRQGVKFHNGADFTADDVVSTLNKVIGPEYGTRYSISVDWIESVEKLDDFKVRINMAKPFAGAVEMLADALPIYPHEFFEAEGSAGIARTPIGTGPYKLVEQEPGVRYVLERFSDHYTESPKGDASIDTIVVRAIPEMNTQYAELMAGDLDWIWRIPPDQASRLEGRTQILSAPIMRISYVGFAPDSLGGESPIAQQKVRQALIHATNRGAIVEAFAGGASKVLNTPCNPAQFGCTQDVVSYDYDPEKAKSLLAEAGYGDGFELEMIFAAMPRPTAEAIAADLANVGVTLNLNEQQYAAGVGQWRKKEVPSFYSNWGSYGIGDVVFILSNFFGGGADDLVQDQELADWLNKADTASDRAEREDLYAKAVKRIAEQAYWMPMYNFNVNYGLSPDLSFTPHPDEFARWWQASWK</sequence>
<feature type="domain" description="Solute-binding protein family 5" evidence="6">
    <location>
        <begin position="74"/>
        <end position="429"/>
    </location>
</feature>
<dbReference type="Gene3D" id="3.40.190.10">
    <property type="entry name" value="Periplasmic binding protein-like II"/>
    <property type="match status" value="1"/>
</dbReference>
<dbReference type="EMBL" id="CP120863">
    <property type="protein sequence ID" value="WFE89886.1"/>
    <property type="molecule type" value="Genomic_DNA"/>
</dbReference>
<evidence type="ECO:0000256" key="4">
    <source>
        <dbReference type="ARBA" id="ARBA00022729"/>
    </source>
</evidence>